<evidence type="ECO:0000313" key="5">
    <source>
        <dbReference type="Proteomes" id="UP000809440"/>
    </source>
</evidence>
<sequence length="216" mass="22490">MTGPIVVINPNSNQVVTDGLSGALSAFTLQGGPKIECLTLNEGPFGIESQRDSDSVILPLATLVQSRPDAAAFVIACYSDPGLDTCRSVVPQPVFGIQESGVLTAMARADRFGIIALADGSIPRHRRYMARMQVLDRLAGEIALNMSVDDSARGEGTYARLVEAGTTLKAHGAGVVILGCAGMARHRRPLEAELGIPVIDPVQAAVTMALGALLAG</sequence>
<proteinExistence type="inferred from homology"/>
<gene>
    <name evidence="2" type="ORF">JQX41_05830</name>
    <name evidence="3" type="ORF">JQX48_05835</name>
</gene>
<evidence type="ECO:0000313" key="3">
    <source>
        <dbReference type="EMBL" id="MBM2416479.1"/>
    </source>
</evidence>
<comment type="similarity">
    <text evidence="1">Belongs to the HyuE racemase family.</text>
</comment>
<dbReference type="OrthoDB" id="9791723at2"/>
<dbReference type="InterPro" id="IPR001920">
    <property type="entry name" value="Asp/Glu_race"/>
</dbReference>
<dbReference type="PANTHER" id="PTHR28047:SF5">
    <property type="entry name" value="PROTEIN DCG1"/>
    <property type="match status" value="1"/>
</dbReference>
<dbReference type="Pfam" id="PF01177">
    <property type="entry name" value="Asp_Glu_race"/>
    <property type="match status" value="1"/>
</dbReference>
<dbReference type="EMBL" id="JAFBXE010000003">
    <property type="protein sequence ID" value="MBM2411811.1"/>
    <property type="molecule type" value="Genomic_DNA"/>
</dbReference>
<accession>A0A9Q2NY24</accession>
<evidence type="ECO:0000313" key="4">
    <source>
        <dbReference type="Proteomes" id="UP000755667"/>
    </source>
</evidence>
<dbReference type="SUPFAM" id="SSF53681">
    <property type="entry name" value="Aspartate/glutamate racemase"/>
    <property type="match status" value="1"/>
</dbReference>
<dbReference type="GeneID" id="62641353"/>
<dbReference type="Proteomes" id="UP000755667">
    <property type="component" value="Unassembled WGS sequence"/>
</dbReference>
<dbReference type="InterPro" id="IPR015942">
    <property type="entry name" value="Asp/Glu/hydantoin_racemase"/>
</dbReference>
<dbReference type="EMBL" id="JAFBXF010000003">
    <property type="protein sequence ID" value="MBM2416479.1"/>
    <property type="molecule type" value="Genomic_DNA"/>
</dbReference>
<reference evidence="2 5" key="1">
    <citation type="submission" date="2021-01" db="EMBL/GenBank/DDBJ databases">
        <title>Diatom-associated Roseobacters Show Island Model of Population Structure.</title>
        <authorList>
            <person name="Qu L."/>
            <person name="Feng X."/>
            <person name="Chen Y."/>
            <person name="Li L."/>
            <person name="Wang X."/>
            <person name="Hu Z."/>
            <person name="Wang H."/>
            <person name="Luo H."/>
        </authorList>
    </citation>
    <scope>NUCLEOTIDE SEQUENCE</scope>
    <source>
        <strain evidence="3 5">CC28-63</strain>
        <strain evidence="2">CC28-69</strain>
    </source>
</reference>
<evidence type="ECO:0000313" key="2">
    <source>
        <dbReference type="EMBL" id="MBM2411811.1"/>
    </source>
</evidence>
<dbReference type="Gene3D" id="3.40.50.12500">
    <property type="match status" value="1"/>
</dbReference>
<dbReference type="RefSeq" id="WP_085629890.1">
    <property type="nucleotide sequence ID" value="NZ_JAFBWU010000003.1"/>
</dbReference>
<dbReference type="Proteomes" id="UP000809440">
    <property type="component" value="Unassembled WGS sequence"/>
</dbReference>
<name>A0A9Q2NY24_9RHOB</name>
<protein>
    <submittedName>
        <fullName evidence="2">Aspartate/glutamate racemase family protein</fullName>
    </submittedName>
</protein>
<evidence type="ECO:0000256" key="1">
    <source>
        <dbReference type="ARBA" id="ARBA00038414"/>
    </source>
</evidence>
<keyword evidence="5" id="KW-1185">Reference proteome</keyword>
<dbReference type="InterPro" id="IPR052186">
    <property type="entry name" value="Hydantoin_racemase-like"/>
</dbReference>
<organism evidence="2 4">
    <name type="scientific">Marivita cryptomonadis</name>
    <dbReference type="NCBI Taxonomy" id="505252"/>
    <lineage>
        <taxon>Bacteria</taxon>
        <taxon>Pseudomonadati</taxon>
        <taxon>Pseudomonadota</taxon>
        <taxon>Alphaproteobacteria</taxon>
        <taxon>Rhodobacterales</taxon>
        <taxon>Roseobacteraceae</taxon>
        <taxon>Marivita</taxon>
    </lineage>
</organism>
<dbReference type="AlphaFoldDB" id="A0A9Q2NY24"/>
<dbReference type="GO" id="GO:0047661">
    <property type="term" value="F:amino-acid racemase activity"/>
    <property type="evidence" value="ECO:0007669"/>
    <property type="project" value="InterPro"/>
</dbReference>
<comment type="caution">
    <text evidence="2">The sequence shown here is derived from an EMBL/GenBank/DDBJ whole genome shotgun (WGS) entry which is preliminary data.</text>
</comment>
<dbReference type="PANTHER" id="PTHR28047">
    <property type="entry name" value="PROTEIN DCG1"/>
    <property type="match status" value="1"/>
</dbReference>
<dbReference type="InterPro" id="IPR053714">
    <property type="entry name" value="Iso_Racemase_Enz_sf"/>
</dbReference>